<gene>
    <name evidence="2" type="ORF">g.624</name>
</gene>
<reference evidence="2" key="1">
    <citation type="submission" date="2015-11" db="EMBL/GenBank/DDBJ databases">
        <title>De novo transcriptome assembly of four potential Pierce s Disease insect vectors from Arizona vineyards.</title>
        <authorList>
            <person name="Tassone E.E."/>
        </authorList>
    </citation>
    <scope>NUCLEOTIDE SEQUENCE</scope>
</reference>
<feature type="non-terminal residue" evidence="2">
    <location>
        <position position="107"/>
    </location>
</feature>
<evidence type="ECO:0000313" key="2">
    <source>
        <dbReference type="EMBL" id="JAS99792.1"/>
    </source>
</evidence>
<proteinExistence type="predicted"/>
<protein>
    <submittedName>
        <fullName evidence="2">Uncharacterized protein</fullName>
    </submittedName>
</protein>
<dbReference type="EMBL" id="GECU01007914">
    <property type="protein sequence ID" value="JAS99792.1"/>
    <property type="molecule type" value="Transcribed_RNA"/>
</dbReference>
<dbReference type="AlphaFoldDB" id="A0A1B6JL14"/>
<evidence type="ECO:0000256" key="1">
    <source>
        <dbReference type="SAM" id="MobiDB-lite"/>
    </source>
</evidence>
<feature type="non-terminal residue" evidence="2">
    <location>
        <position position="1"/>
    </location>
</feature>
<sequence length="107" mass="11894">SNCSFSPTEQYSKKLHSFTDDENNLCENKMLCSGVSKSVLSDSESKISEEYSRTLSECSGSDRERSLSPPSRTITVGDWTTECMVQECRPGRKRKAQSDDSGVKPSK</sequence>
<feature type="region of interest" description="Disordered" evidence="1">
    <location>
        <begin position="52"/>
        <end position="73"/>
    </location>
</feature>
<name>A0A1B6JL14_9HEMI</name>
<organism evidence="2">
    <name type="scientific">Homalodisca liturata</name>
    <dbReference type="NCBI Taxonomy" id="320908"/>
    <lineage>
        <taxon>Eukaryota</taxon>
        <taxon>Metazoa</taxon>
        <taxon>Ecdysozoa</taxon>
        <taxon>Arthropoda</taxon>
        <taxon>Hexapoda</taxon>
        <taxon>Insecta</taxon>
        <taxon>Pterygota</taxon>
        <taxon>Neoptera</taxon>
        <taxon>Paraneoptera</taxon>
        <taxon>Hemiptera</taxon>
        <taxon>Auchenorrhyncha</taxon>
        <taxon>Membracoidea</taxon>
        <taxon>Cicadellidae</taxon>
        <taxon>Cicadellinae</taxon>
        <taxon>Proconiini</taxon>
        <taxon>Homalodisca</taxon>
    </lineage>
</organism>
<accession>A0A1B6JL14</accession>